<dbReference type="InterPro" id="IPR007083">
    <property type="entry name" value="RNA_pol_Rpb1_4"/>
</dbReference>
<dbReference type="Gene3D" id="1.10.132.30">
    <property type="match status" value="1"/>
</dbReference>
<dbReference type="Gene3D" id="6.20.50.80">
    <property type="match status" value="1"/>
</dbReference>
<evidence type="ECO:0000256" key="4">
    <source>
        <dbReference type="ARBA" id="ARBA00022478"/>
    </source>
</evidence>
<keyword evidence="9" id="KW-0862">Zinc</keyword>
<evidence type="ECO:0000256" key="10">
    <source>
        <dbReference type="ARBA" id="ARBA00022842"/>
    </source>
</evidence>
<feature type="compositionally biased region" description="Acidic residues" evidence="16">
    <location>
        <begin position="1410"/>
        <end position="1423"/>
    </location>
</feature>
<dbReference type="GO" id="GO:0003899">
    <property type="term" value="F:DNA-directed RNA polymerase activity"/>
    <property type="evidence" value="ECO:0007669"/>
    <property type="project" value="UniProtKB-EC"/>
</dbReference>
<dbReference type="EMBL" id="VSWD01000010">
    <property type="protein sequence ID" value="KAK3090562.1"/>
    <property type="molecule type" value="Genomic_DNA"/>
</dbReference>
<evidence type="ECO:0000256" key="7">
    <source>
        <dbReference type="ARBA" id="ARBA00022695"/>
    </source>
</evidence>
<keyword evidence="10" id="KW-0460">Magnesium</keyword>
<comment type="caution">
    <text evidence="18">The sequence shown here is derived from an EMBL/GenBank/DDBJ whole genome shotgun (WGS) entry which is preliminary data.</text>
</comment>
<evidence type="ECO:0000259" key="17">
    <source>
        <dbReference type="SMART" id="SM00663"/>
    </source>
</evidence>
<evidence type="ECO:0000256" key="15">
    <source>
        <dbReference type="RuleBase" id="RU004279"/>
    </source>
</evidence>
<keyword evidence="12" id="KW-0539">Nucleus</keyword>
<keyword evidence="5" id="KW-0597">Phosphoprotein</keyword>
<evidence type="ECO:0000256" key="1">
    <source>
        <dbReference type="ARBA" id="ARBA00004604"/>
    </source>
</evidence>
<evidence type="ECO:0000256" key="9">
    <source>
        <dbReference type="ARBA" id="ARBA00022833"/>
    </source>
</evidence>
<evidence type="ECO:0000256" key="11">
    <source>
        <dbReference type="ARBA" id="ARBA00023163"/>
    </source>
</evidence>
<evidence type="ECO:0000256" key="8">
    <source>
        <dbReference type="ARBA" id="ARBA00022723"/>
    </source>
</evidence>
<comment type="catalytic activity">
    <reaction evidence="13 15">
        <text>RNA(n) + a ribonucleoside 5'-triphosphate = RNA(n+1) + diphosphate</text>
        <dbReference type="Rhea" id="RHEA:21248"/>
        <dbReference type="Rhea" id="RHEA-COMP:14527"/>
        <dbReference type="Rhea" id="RHEA-COMP:17342"/>
        <dbReference type="ChEBI" id="CHEBI:33019"/>
        <dbReference type="ChEBI" id="CHEBI:61557"/>
        <dbReference type="ChEBI" id="CHEBI:140395"/>
        <dbReference type="EC" id="2.7.7.6"/>
    </reaction>
</comment>
<dbReference type="InterPro" id="IPR038120">
    <property type="entry name" value="Rpb1_funnel_sf"/>
</dbReference>
<comment type="similarity">
    <text evidence="2 15">Belongs to the RNA polymerase beta' chain family.</text>
</comment>
<feature type="domain" description="RNA polymerase N-terminal" evidence="17">
    <location>
        <begin position="339"/>
        <end position="671"/>
    </location>
</feature>
<dbReference type="Gene3D" id="6.10.250.2940">
    <property type="match status" value="1"/>
</dbReference>
<dbReference type="Pfam" id="PF04998">
    <property type="entry name" value="RNA_pol_Rpb1_5"/>
    <property type="match status" value="1"/>
</dbReference>
<dbReference type="PANTHER" id="PTHR19376:SF11">
    <property type="entry name" value="DNA-DIRECTED RNA POLYMERASE I SUBUNIT RPA1"/>
    <property type="match status" value="1"/>
</dbReference>
<dbReference type="InterPro" id="IPR007080">
    <property type="entry name" value="RNA_pol_Rpb1_1"/>
</dbReference>
<dbReference type="GO" id="GO:0003677">
    <property type="term" value="F:DNA binding"/>
    <property type="evidence" value="ECO:0007669"/>
    <property type="project" value="InterPro"/>
</dbReference>
<dbReference type="Gene3D" id="3.30.1490.180">
    <property type="entry name" value="RNA polymerase ii"/>
    <property type="match status" value="1"/>
</dbReference>
<dbReference type="Gene3D" id="3.30.70.2850">
    <property type="match status" value="1"/>
</dbReference>
<dbReference type="GO" id="GO:0006351">
    <property type="term" value="P:DNA-templated transcription"/>
    <property type="evidence" value="ECO:0007669"/>
    <property type="project" value="InterPro"/>
</dbReference>
<evidence type="ECO:0000256" key="13">
    <source>
        <dbReference type="ARBA" id="ARBA00048552"/>
    </source>
</evidence>
<dbReference type="Pfam" id="PF00623">
    <property type="entry name" value="RNA_pol_Rpb1_2"/>
    <property type="match status" value="1"/>
</dbReference>
<dbReference type="InterPro" id="IPR042102">
    <property type="entry name" value="RNA_pol_Rpb1_3_sf"/>
</dbReference>
<evidence type="ECO:0000256" key="12">
    <source>
        <dbReference type="ARBA" id="ARBA00023242"/>
    </source>
</evidence>
<dbReference type="Gene3D" id="1.10.150.390">
    <property type="match status" value="1"/>
</dbReference>
<feature type="compositionally biased region" description="Acidic residues" evidence="16">
    <location>
        <begin position="1438"/>
        <end position="1475"/>
    </location>
</feature>
<comment type="function">
    <text evidence="14">DNA-dependent RNA polymerase catalyzes the transcription of DNA into RNA using the four ribonucleoside triphosphates as substrates. Largest and catalytic core component of RNA polymerase I which synthesizes ribosomal RNA precursors. Forms the polymerase active center together with the second largest subunit. A single stranded DNA template strand of the promoter is positioned within the central active site cleft of Pol I. A bridging helix emanates from RPA1 and crosses the cleft near the catalytic site and is thought to promote translocation of Pol I by acting as a ratchet that moves the RNA-DNA hybrid through the active site by switching from straight to bent conformations at each step of nucleotide addition.</text>
</comment>
<dbReference type="InterPro" id="IPR006592">
    <property type="entry name" value="RNA_pol_N"/>
</dbReference>
<evidence type="ECO:0000256" key="2">
    <source>
        <dbReference type="ARBA" id="ARBA00006460"/>
    </source>
</evidence>
<dbReference type="InterPro" id="IPR000722">
    <property type="entry name" value="RNA_pol_asu"/>
</dbReference>
<dbReference type="Proteomes" id="UP001186944">
    <property type="component" value="Unassembled WGS sequence"/>
</dbReference>
<comment type="subcellular location">
    <subcellularLocation>
        <location evidence="1">Nucleus</location>
        <location evidence="1">Nucleolus</location>
    </subcellularLocation>
</comment>
<dbReference type="InterPro" id="IPR007066">
    <property type="entry name" value="RNA_pol_Rpb1_3"/>
</dbReference>
<feature type="region of interest" description="Disordered" evidence="16">
    <location>
        <begin position="1397"/>
        <end position="1492"/>
    </location>
</feature>
<keyword evidence="4 15" id="KW-0240">DNA-directed RNA polymerase</keyword>
<sequence length="1709" mass="191970">MEYEIPTHSVDGIKFRLYNKENILALSVKEITNPQTFDTLSHPNIGGLYDPALGPTDRDDVCATCGQNFVHCPGHMGHIQLPLPAFNPVYFKTMYQILKGSCFACHRLAIQSLVSFIFTKKMLLLEHGLLAAVTEMQEVISGLLEEAESKVEVEDTIRGKVTMLVEEAISGCESQKACTKNIEAVKCATQRDFLSNYFVVRGKCPHCKSKRASVRQEHQSRMLVTGNITPSNVVEEETGQTEEESSNIEGLTQIEEDPDSIVHNDADLEEEEQNTTTETAIMKRAEMLKKSLKSVNSMTTVVTVSEARNHLRLLWRSDGAVLRALFKSLSDSSIEFPTDIFFLDVIPVPPTRFRPVSMMNGNKYENSQTANLARILVSANIIRQLLQYRKDSDKGNTELAPSAVSEVPGKSWIEKFQNAWMRLQTHVNCVVDSELDKLSKDKNPGIKQLLEKKAGLFRKNMMGKRVNYAARSVISPDPCINTCEIGIPEVFAKKLTYPQCVTPWNIQELRKAVSNGPNVHPGASHVVYEDGKVVMLSHKDKIQREAIAKKLLTPSTNKYTVMDCKKVFRHLINGDVLLLNRQPTLHRPSIQAHKARVLPGEKTLRLHYANCKAYNADFDGDEMNAHFPQNELARAEAYNIALTDNQYLVPKDGTPLAGLIQDHMVSGVWLTTRGRFFSRMDYCQLVYTALVDKKGPAKLLPPAMMKPHIMWSGKQVLSTILLNVIPEDKKPINLIGKSKIPEKSWIGKEPPRKSVWGLDEMGESHVVIRGGELLCGVLDKGHYGNTPYGLVHCVYELYGGDIAGKLLTCLGRLFMNFLQQLRSFTLGVEDILVTPVADDNRQGAITESLYCGPDAAIKALNLNASDGDDVIEKALKAAHFDKDDRFLRELDLSMKSKTDDIQNQIVRACMPKGLYQLFPKNNLQLMVQSGAKGSSVNCMQISGLLGQIELEGRRPPLMLSGKTLPSFREYDTSPRAGGFVAGRFLTGIRPQEYFFHCMAGREGLIDTAVKTSRSGYLQRCLVKHLEGVMVNYDMTVRDTDGSVVQFFYGEDGIDISKAGFLNTKQIPFLLENKSSNNVSHRGLSKKVAKICKKIEKWKKKRTDDEYCRQSGFLLFCQKLKQNMTKDITMKNGRTKGDLKYIKKWNAFSKDDQEVFKDEADCTCPDPVMSVYRPYQHRGVLPEKFISTIKRYTNTELPKLKLPIGDSEEVEALMFTKCEKSLVDPGEAVGMLCAQSIGEPSTQMTLNTFHFAGRGEMNVTLGIPRLREILMVASANIKTPALDIPVHNTSHCREQAKVLQSKLNKVMLSEVIEEIKVCEYLSVFRGSIRQRNRVFEIHFDFLPHDTYNGKYNISPESVLKYMEKTFIKSLVNAIKTRITQLKKMRMLTTGTIRSHFRAQTEETHVNMPQNDEAENDVSDQEAGDGDAATEKERQRMDEEKEYEEEGEENPQEVIDGEVADDDVAMEEDDIGEEDAMDTGVETTDSQGDRESQSTRIHNVVNSSIHVASYSYDAKNQQWCKVTLKFGIMDSKFDITSLVEKSVREAVLYQVPGINRCLLGEEKGILHLKTEGINIMEMYNHSEILDLSKLYSNDIHRVASHYGIEAASKVIIKEVQNVFAAYGIQVDYRHLSLLADYMTFEGTYKPFNRIALETSTSPLQKMTFETTMHFLVNASIQGTVDSLNSPSSQLVTGRVVSCGSGTMDILQPLVL</sequence>
<dbReference type="Gene3D" id="2.40.40.20">
    <property type="match status" value="1"/>
</dbReference>
<dbReference type="GO" id="GO:0046872">
    <property type="term" value="F:metal ion binding"/>
    <property type="evidence" value="ECO:0007669"/>
    <property type="project" value="UniProtKB-KW"/>
</dbReference>
<dbReference type="Pfam" id="PF04997">
    <property type="entry name" value="RNA_pol_Rpb1_1"/>
    <property type="match status" value="1"/>
</dbReference>
<keyword evidence="6 15" id="KW-0808">Transferase</keyword>
<dbReference type="PANTHER" id="PTHR19376">
    <property type="entry name" value="DNA-DIRECTED RNA POLYMERASE"/>
    <property type="match status" value="1"/>
</dbReference>
<reference evidence="18" key="1">
    <citation type="submission" date="2019-08" db="EMBL/GenBank/DDBJ databases">
        <title>The improved chromosome-level genome for the pearl oyster Pinctada fucata martensii using PacBio sequencing and Hi-C.</title>
        <authorList>
            <person name="Zheng Z."/>
        </authorList>
    </citation>
    <scope>NUCLEOTIDE SEQUENCE</scope>
    <source>
        <strain evidence="18">ZZ-2019</strain>
        <tissue evidence="18">Adductor muscle</tissue>
    </source>
</reference>
<keyword evidence="11 15" id="KW-0804">Transcription</keyword>
<dbReference type="Pfam" id="PF04983">
    <property type="entry name" value="RNA_pol_Rpb1_3"/>
    <property type="match status" value="1"/>
</dbReference>
<dbReference type="FunFam" id="1.10.274.100:FF:000012">
    <property type="entry name" value="DNA-directed RNA polymerase subunit"/>
    <property type="match status" value="1"/>
</dbReference>
<dbReference type="Gene3D" id="4.10.860.120">
    <property type="entry name" value="RNA polymerase II, clamp domain"/>
    <property type="match status" value="1"/>
</dbReference>
<evidence type="ECO:0000256" key="5">
    <source>
        <dbReference type="ARBA" id="ARBA00022553"/>
    </source>
</evidence>
<dbReference type="CDD" id="cd02735">
    <property type="entry name" value="RNAP_I_Rpa1_C"/>
    <property type="match status" value="1"/>
</dbReference>
<proteinExistence type="inferred from homology"/>
<keyword evidence="8" id="KW-0479">Metal-binding</keyword>
<dbReference type="EC" id="2.7.7.6" evidence="15"/>
<dbReference type="CDD" id="cd01435">
    <property type="entry name" value="RNAP_I_RPA1_N"/>
    <property type="match status" value="1"/>
</dbReference>
<organism evidence="18 19">
    <name type="scientific">Pinctada imbricata</name>
    <name type="common">Atlantic pearl-oyster</name>
    <name type="synonym">Pinctada martensii</name>
    <dbReference type="NCBI Taxonomy" id="66713"/>
    <lineage>
        <taxon>Eukaryota</taxon>
        <taxon>Metazoa</taxon>
        <taxon>Spiralia</taxon>
        <taxon>Lophotrochozoa</taxon>
        <taxon>Mollusca</taxon>
        <taxon>Bivalvia</taxon>
        <taxon>Autobranchia</taxon>
        <taxon>Pteriomorphia</taxon>
        <taxon>Pterioida</taxon>
        <taxon>Pterioidea</taxon>
        <taxon>Pteriidae</taxon>
        <taxon>Pinctada</taxon>
    </lineage>
</organism>
<keyword evidence="19" id="KW-1185">Reference proteome</keyword>
<dbReference type="GO" id="GO:0005736">
    <property type="term" value="C:RNA polymerase I complex"/>
    <property type="evidence" value="ECO:0007669"/>
    <property type="project" value="TreeGrafter"/>
</dbReference>
<evidence type="ECO:0000313" key="18">
    <source>
        <dbReference type="EMBL" id="KAK3090562.1"/>
    </source>
</evidence>
<dbReference type="InterPro" id="IPR044893">
    <property type="entry name" value="RNA_pol_Rpb1_clamp_domain"/>
</dbReference>
<dbReference type="InterPro" id="IPR047107">
    <property type="entry name" value="DNA-dir_RNA_pol1_lsu_C"/>
</dbReference>
<accession>A0AA88XUG4</accession>
<name>A0AA88XUG4_PINIB</name>
<dbReference type="InterPro" id="IPR045867">
    <property type="entry name" value="DNA-dir_RpoC_beta_prime"/>
</dbReference>
<evidence type="ECO:0000256" key="14">
    <source>
        <dbReference type="ARBA" id="ARBA00053996"/>
    </source>
</evidence>
<evidence type="ECO:0000256" key="6">
    <source>
        <dbReference type="ARBA" id="ARBA00022679"/>
    </source>
</evidence>
<dbReference type="SMART" id="SM00663">
    <property type="entry name" value="RPOLA_N"/>
    <property type="match status" value="1"/>
</dbReference>
<dbReference type="FunFam" id="4.10.860.120:FF:000006">
    <property type="entry name" value="DNA-directed RNA polymerase subunit"/>
    <property type="match status" value="1"/>
</dbReference>
<keyword evidence="7 15" id="KW-0548">Nucleotidyltransferase</keyword>
<dbReference type="FunFam" id="3.30.1490.180:FF:000003">
    <property type="entry name" value="DNA-directed RNA polymerase subunit"/>
    <property type="match status" value="1"/>
</dbReference>
<dbReference type="FunFam" id="2.40.40.20:FF:000019">
    <property type="entry name" value="DNA-directed RNA polymerase II subunit RPB1"/>
    <property type="match status" value="1"/>
</dbReference>
<protein>
    <recommendedName>
        <fullName evidence="15">DNA-directed RNA polymerase subunit</fullName>
        <ecNumber evidence="15">2.7.7.6</ecNumber>
    </recommendedName>
</protein>
<dbReference type="SUPFAM" id="SSF64484">
    <property type="entry name" value="beta and beta-prime subunits of DNA dependent RNA-polymerase"/>
    <property type="match status" value="1"/>
</dbReference>
<evidence type="ECO:0000313" key="19">
    <source>
        <dbReference type="Proteomes" id="UP001186944"/>
    </source>
</evidence>
<comment type="subunit">
    <text evidence="3">Component of the RNA polymerase I (Pol I) complex consisting of at least 13 subunits.</text>
</comment>
<dbReference type="InterPro" id="IPR007081">
    <property type="entry name" value="RNA_pol_Rpb1_5"/>
</dbReference>
<evidence type="ECO:0000256" key="3">
    <source>
        <dbReference type="ARBA" id="ARBA00011251"/>
    </source>
</evidence>
<evidence type="ECO:0000256" key="16">
    <source>
        <dbReference type="SAM" id="MobiDB-lite"/>
    </source>
</evidence>
<dbReference type="InterPro" id="IPR015699">
    <property type="entry name" value="DNA-dir_RNA_pol1_lsu_N"/>
</dbReference>
<dbReference type="Gene3D" id="1.10.274.100">
    <property type="entry name" value="RNA polymerase Rpb1, domain 3"/>
    <property type="match status" value="1"/>
</dbReference>
<feature type="compositionally biased region" description="Basic and acidic residues" evidence="16">
    <location>
        <begin position="1427"/>
        <end position="1437"/>
    </location>
</feature>
<gene>
    <name evidence="18" type="ORF">FSP39_012715</name>
</gene>
<dbReference type="Pfam" id="PF05000">
    <property type="entry name" value="RNA_pol_Rpb1_4"/>
    <property type="match status" value="1"/>
</dbReference>